<protein>
    <submittedName>
        <fullName evidence="6">Cytidine deaminase</fullName>
        <ecNumber evidence="6">3.5.4.5</ecNumber>
    </submittedName>
</protein>
<comment type="caution">
    <text evidence="6">The sequence shown here is derived from an EMBL/GenBank/DDBJ whole genome shotgun (WGS) entry which is preliminary data.</text>
</comment>
<dbReference type="Pfam" id="PF00383">
    <property type="entry name" value="dCMP_cyt_deam_1"/>
    <property type="match status" value="1"/>
</dbReference>
<dbReference type="Gene3D" id="3.40.140.10">
    <property type="entry name" value="Cytidine Deaminase, domain 2"/>
    <property type="match status" value="1"/>
</dbReference>
<dbReference type="PROSITE" id="PS51747">
    <property type="entry name" value="CYT_DCMP_DEAMINASES_2"/>
    <property type="match status" value="1"/>
</dbReference>
<accession>A0A9X1KYJ7</accession>
<keyword evidence="3 6" id="KW-0378">Hydrolase</keyword>
<dbReference type="PROSITE" id="PS00903">
    <property type="entry name" value="CYT_DCMP_DEAMINASES_1"/>
    <property type="match status" value="1"/>
</dbReference>
<evidence type="ECO:0000256" key="3">
    <source>
        <dbReference type="ARBA" id="ARBA00022801"/>
    </source>
</evidence>
<dbReference type="GO" id="GO:0008270">
    <property type="term" value="F:zinc ion binding"/>
    <property type="evidence" value="ECO:0007669"/>
    <property type="project" value="InterPro"/>
</dbReference>
<dbReference type="InterPro" id="IPR002125">
    <property type="entry name" value="CMP_dCMP_dom"/>
</dbReference>
<dbReference type="AlphaFoldDB" id="A0A9X1KYJ7"/>
<dbReference type="InterPro" id="IPR016193">
    <property type="entry name" value="Cytidine_deaminase-like"/>
</dbReference>
<keyword evidence="4" id="KW-0862">Zinc</keyword>
<evidence type="ECO:0000256" key="2">
    <source>
        <dbReference type="ARBA" id="ARBA00022723"/>
    </source>
</evidence>
<dbReference type="GO" id="GO:0005829">
    <property type="term" value="C:cytosol"/>
    <property type="evidence" value="ECO:0007669"/>
    <property type="project" value="TreeGrafter"/>
</dbReference>
<gene>
    <name evidence="6" type="ORF">LDX50_24150</name>
</gene>
<dbReference type="PANTHER" id="PTHR11644">
    <property type="entry name" value="CYTIDINE DEAMINASE"/>
    <property type="match status" value="1"/>
</dbReference>
<dbReference type="CDD" id="cd01283">
    <property type="entry name" value="cytidine_deaminase"/>
    <property type="match status" value="1"/>
</dbReference>
<keyword evidence="2" id="KW-0479">Metal-binding</keyword>
<dbReference type="GO" id="GO:0072527">
    <property type="term" value="P:pyrimidine-containing compound metabolic process"/>
    <property type="evidence" value="ECO:0007669"/>
    <property type="project" value="UniProtKB-ARBA"/>
</dbReference>
<dbReference type="RefSeq" id="WP_225698850.1">
    <property type="nucleotide sequence ID" value="NZ_JAIXNE010000005.1"/>
</dbReference>
<dbReference type="EC" id="3.5.4.5" evidence="6"/>
<dbReference type="GO" id="GO:0004126">
    <property type="term" value="F:cytidine deaminase activity"/>
    <property type="evidence" value="ECO:0007669"/>
    <property type="project" value="UniProtKB-EC"/>
</dbReference>
<dbReference type="Proteomes" id="UP001139409">
    <property type="component" value="Unassembled WGS sequence"/>
</dbReference>
<dbReference type="NCBIfam" id="NF004064">
    <property type="entry name" value="PRK05578.1"/>
    <property type="match status" value="1"/>
</dbReference>
<dbReference type="EMBL" id="JAIXNE010000005">
    <property type="protein sequence ID" value="MCA6077988.1"/>
    <property type="molecule type" value="Genomic_DNA"/>
</dbReference>
<sequence length="156" mass="17400">MEQDKYTIIGQFDELVESDKSLAQAAMDALRFSYAPYSTFHVAAAIRLADGTVITGVNQENASSPAGLCAEQVALYRKGIEFPEKEITQIAIVARSGDKQDLVPVSPCGNCRQVMVEFLHRQEPNYSILMKWEGKSWIKIHQVDSLLPFSFTAKSR</sequence>
<evidence type="ECO:0000256" key="4">
    <source>
        <dbReference type="ARBA" id="ARBA00022833"/>
    </source>
</evidence>
<dbReference type="PANTHER" id="PTHR11644:SF2">
    <property type="entry name" value="CYTIDINE DEAMINASE"/>
    <property type="match status" value="1"/>
</dbReference>
<keyword evidence="7" id="KW-1185">Reference proteome</keyword>
<dbReference type="SUPFAM" id="SSF53927">
    <property type="entry name" value="Cytidine deaminase-like"/>
    <property type="match status" value="1"/>
</dbReference>
<name>A0A9X1KYJ7_9BACT</name>
<evidence type="ECO:0000313" key="7">
    <source>
        <dbReference type="Proteomes" id="UP001139409"/>
    </source>
</evidence>
<evidence type="ECO:0000256" key="1">
    <source>
        <dbReference type="ARBA" id="ARBA00006576"/>
    </source>
</evidence>
<dbReference type="InterPro" id="IPR050202">
    <property type="entry name" value="Cyt/Deoxycyt_deaminase"/>
</dbReference>
<proteinExistence type="inferred from homology"/>
<reference evidence="6" key="1">
    <citation type="submission" date="2021-09" db="EMBL/GenBank/DDBJ databases">
        <title>Fulvivirga sp. isolated from coastal sediment.</title>
        <authorList>
            <person name="Yu H."/>
        </authorList>
    </citation>
    <scope>NUCLEOTIDE SEQUENCE</scope>
    <source>
        <strain evidence="6">1062</strain>
    </source>
</reference>
<organism evidence="6 7">
    <name type="scientific">Fulvivirga sedimenti</name>
    <dbReference type="NCBI Taxonomy" id="2879465"/>
    <lineage>
        <taxon>Bacteria</taxon>
        <taxon>Pseudomonadati</taxon>
        <taxon>Bacteroidota</taxon>
        <taxon>Cytophagia</taxon>
        <taxon>Cytophagales</taxon>
        <taxon>Fulvivirgaceae</taxon>
        <taxon>Fulvivirga</taxon>
    </lineage>
</organism>
<dbReference type="InterPro" id="IPR016192">
    <property type="entry name" value="APOBEC/CMP_deaminase_Zn-bd"/>
</dbReference>
<dbReference type="GO" id="GO:0055086">
    <property type="term" value="P:nucleobase-containing small molecule metabolic process"/>
    <property type="evidence" value="ECO:0007669"/>
    <property type="project" value="UniProtKB-ARBA"/>
</dbReference>
<feature type="domain" description="CMP/dCMP-type deaminase" evidence="5">
    <location>
        <begin position="17"/>
        <end position="154"/>
    </location>
</feature>
<evidence type="ECO:0000259" key="5">
    <source>
        <dbReference type="PROSITE" id="PS51747"/>
    </source>
</evidence>
<comment type="similarity">
    <text evidence="1">Belongs to the cytidine and deoxycytidylate deaminase family.</text>
</comment>
<dbReference type="GO" id="GO:0042802">
    <property type="term" value="F:identical protein binding"/>
    <property type="evidence" value="ECO:0007669"/>
    <property type="project" value="UniProtKB-ARBA"/>
</dbReference>
<evidence type="ECO:0000313" key="6">
    <source>
        <dbReference type="EMBL" id="MCA6077988.1"/>
    </source>
</evidence>